<gene>
    <name evidence="3" type="ORF">PSNMU_V1.4_AUG-EV-PASAV3_0029650</name>
</gene>
<organism evidence="3 4">
    <name type="scientific">Pseudo-nitzschia multistriata</name>
    <dbReference type="NCBI Taxonomy" id="183589"/>
    <lineage>
        <taxon>Eukaryota</taxon>
        <taxon>Sar</taxon>
        <taxon>Stramenopiles</taxon>
        <taxon>Ochrophyta</taxon>
        <taxon>Bacillariophyta</taxon>
        <taxon>Bacillariophyceae</taxon>
        <taxon>Bacillariophycidae</taxon>
        <taxon>Bacillariales</taxon>
        <taxon>Bacillariaceae</taxon>
        <taxon>Pseudo-nitzschia</taxon>
    </lineage>
</organism>
<keyword evidence="1" id="KW-0175">Coiled coil</keyword>
<evidence type="ECO:0000313" key="3">
    <source>
        <dbReference type="EMBL" id="VEU36181.1"/>
    </source>
</evidence>
<evidence type="ECO:0000256" key="2">
    <source>
        <dbReference type="SAM" id="MobiDB-lite"/>
    </source>
</evidence>
<evidence type="ECO:0000313" key="4">
    <source>
        <dbReference type="Proteomes" id="UP000291116"/>
    </source>
</evidence>
<accession>A0A448Z2A8</accession>
<keyword evidence="4" id="KW-1185">Reference proteome</keyword>
<feature type="compositionally biased region" description="Basic and acidic residues" evidence="2">
    <location>
        <begin position="8"/>
        <end position="24"/>
    </location>
</feature>
<evidence type="ECO:0000256" key="1">
    <source>
        <dbReference type="SAM" id="Coils"/>
    </source>
</evidence>
<sequence length="268" mass="31728">MKGGKQKHITDGNLRQKEREENHNKMIANEKPSKRVMQLRKQLEETQQKLKRVTVVSNQELKELDQDLKKAKEAIRFRIMKVIYTQKNKNFEVFEKYQEEVDENQRWIDEYRSANEILRDTLKELPKEIADLKIANQTMEKANRDVAGHLEVLKKASEKLQSEKDRLLATSEKLKNEHIPRYRQQILRGELHFEAESKAKNIYRDCLIETMKKIEQSRQKDLIEDVFALFSEKEGDVNTEFVAKFLTDHSDDSSTDSYSDSDKCNDYE</sequence>
<reference evidence="3 4" key="1">
    <citation type="submission" date="2019-01" db="EMBL/GenBank/DDBJ databases">
        <authorList>
            <person name="Ferrante I. M."/>
        </authorList>
    </citation>
    <scope>NUCLEOTIDE SEQUENCE [LARGE SCALE GENOMIC DNA]</scope>
    <source>
        <strain evidence="3 4">B856</strain>
    </source>
</reference>
<dbReference type="EMBL" id="CAACVS010000081">
    <property type="protein sequence ID" value="VEU36181.1"/>
    <property type="molecule type" value="Genomic_DNA"/>
</dbReference>
<proteinExistence type="predicted"/>
<feature type="coiled-coil region" evidence="1">
    <location>
        <begin position="139"/>
        <end position="177"/>
    </location>
</feature>
<name>A0A448Z2A8_9STRA</name>
<feature type="region of interest" description="Disordered" evidence="2">
    <location>
        <begin position="1"/>
        <end position="33"/>
    </location>
</feature>
<dbReference type="Proteomes" id="UP000291116">
    <property type="component" value="Unassembled WGS sequence"/>
</dbReference>
<feature type="region of interest" description="Disordered" evidence="2">
    <location>
        <begin position="249"/>
        <end position="268"/>
    </location>
</feature>
<feature type="coiled-coil region" evidence="1">
    <location>
        <begin position="36"/>
        <end position="74"/>
    </location>
</feature>
<dbReference type="AlphaFoldDB" id="A0A448Z2A8"/>
<protein>
    <submittedName>
        <fullName evidence="3">Uncharacterized protein</fullName>
    </submittedName>
</protein>